<evidence type="ECO:0000313" key="8">
    <source>
        <dbReference type="Proteomes" id="UP000442469"/>
    </source>
</evidence>
<keyword evidence="2" id="KW-0238">DNA-binding</keyword>
<reference evidence="7 8" key="1">
    <citation type="submission" date="2019-11" db="EMBL/GenBank/DDBJ databases">
        <title>Draft genome sequences of five Paenibacillus species of dairy origin.</title>
        <authorList>
            <person name="Olajide A.M."/>
            <person name="Chen S."/>
            <person name="Lapointe G."/>
        </authorList>
    </citation>
    <scope>NUCLEOTIDE SEQUENCE [LARGE SCALE GENOMIC DNA]</scope>
    <source>
        <strain evidence="7 8">3CT49</strain>
    </source>
</reference>
<dbReference type="Proteomes" id="UP000442469">
    <property type="component" value="Unassembled WGS sequence"/>
</dbReference>
<protein>
    <submittedName>
        <fullName evidence="7">Helix-turn-helix domain-containing protein</fullName>
    </submittedName>
</protein>
<dbReference type="PROSITE" id="PS00041">
    <property type="entry name" value="HTH_ARAC_FAMILY_1"/>
    <property type="match status" value="1"/>
</dbReference>
<dbReference type="Pfam" id="PF12833">
    <property type="entry name" value="HTH_18"/>
    <property type="match status" value="1"/>
</dbReference>
<dbReference type="PANTHER" id="PTHR43280:SF28">
    <property type="entry name" value="HTH-TYPE TRANSCRIPTIONAL ACTIVATOR RHAS"/>
    <property type="match status" value="1"/>
</dbReference>
<dbReference type="AlphaFoldDB" id="A0A6N8EWK8"/>
<dbReference type="InterPro" id="IPR009057">
    <property type="entry name" value="Homeodomain-like_sf"/>
</dbReference>
<feature type="domain" description="HTH araC/xylS-type" evidence="5">
    <location>
        <begin position="443"/>
        <end position="541"/>
    </location>
</feature>
<dbReference type="PANTHER" id="PTHR43280">
    <property type="entry name" value="ARAC-FAMILY TRANSCRIPTIONAL REGULATOR"/>
    <property type="match status" value="1"/>
</dbReference>
<dbReference type="InterPro" id="IPR018060">
    <property type="entry name" value="HTH_AraC"/>
</dbReference>
<keyword evidence="4" id="KW-0597">Phosphoprotein</keyword>
<dbReference type="SUPFAM" id="SSF46689">
    <property type="entry name" value="Homeodomain-like"/>
    <property type="match status" value="2"/>
</dbReference>
<dbReference type="EMBL" id="WNZZ01000006">
    <property type="protein sequence ID" value="MUG22831.1"/>
    <property type="molecule type" value="Genomic_DNA"/>
</dbReference>
<keyword evidence="3" id="KW-0804">Transcription</keyword>
<dbReference type="GO" id="GO:0043565">
    <property type="term" value="F:sequence-specific DNA binding"/>
    <property type="evidence" value="ECO:0007669"/>
    <property type="project" value="InterPro"/>
</dbReference>
<evidence type="ECO:0000256" key="2">
    <source>
        <dbReference type="ARBA" id="ARBA00023125"/>
    </source>
</evidence>
<gene>
    <name evidence="7" type="ORF">GNQ08_10445</name>
</gene>
<dbReference type="Gene3D" id="1.10.10.60">
    <property type="entry name" value="Homeodomain-like"/>
    <property type="match status" value="2"/>
</dbReference>
<dbReference type="InterPro" id="IPR011006">
    <property type="entry name" value="CheY-like_superfamily"/>
</dbReference>
<dbReference type="RefSeq" id="WP_155619900.1">
    <property type="nucleotide sequence ID" value="NZ_CP086393.1"/>
</dbReference>
<dbReference type="GO" id="GO:0003700">
    <property type="term" value="F:DNA-binding transcription factor activity"/>
    <property type="evidence" value="ECO:0007669"/>
    <property type="project" value="InterPro"/>
</dbReference>
<evidence type="ECO:0000256" key="1">
    <source>
        <dbReference type="ARBA" id="ARBA00023015"/>
    </source>
</evidence>
<evidence type="ECO:0000256" key="3">
    <source>
        <dbReference type="ARBA" id="ARBA00023163"/>
    </source>
</evidence>
<dbReference type="SMART" id="SM00448">
    <property type="entry name" value="REC"/>
    <property type="match status" value="1"/>
</dbReference>
<evidence type="ECO:0000259" key="5">
    <source>
        <dbReference type="PROSITE" id="PS01124"/>
    </source>
</evidence>
<sequence length="547" mass="59981">MFQVLLVDDEPLVHQHVGSLPGWIGNGFELCGEVYDAETALRLIERTRPHVAIIDVNMPGMNGVELQRAIGERFPSVKTIMLSSYDDYDYVRECLKNGAADYLLKHRLDGGTLMAALRKAVEDLELRERPAESRGGDLEMAASAGPRLIREHIAGCVRGKPGAARELEAYARQSGLLAGAVCYTAAAVQIVSFRLLTESHSDVETNRLMQQAVDVMQQSLGDLPGAMAAYVGNGRLAVVLAFRERSEQAAASEAARLMSKLRHSLELFLNLKCIYAVGHFGGSLAQLEASYRSAELALDASPAGAKTGTGSERVALTIEEQKQLLLSIENLDKEGALRLIASVFASVRRQPVHALPVQMIVSELLSIGNKARKKWLPADEADEAAADEAATHEAAAGGWPSRAALGKIGTVDELEQWISSYYEALLERLKRQRAAGPYSRHVSQAIMLILERYQGYVTLELAAGAIGLNPSYLSRIFKEETGATFSEYVNRVRIDASRKLLESGRCSVKQISSQVGFTTYNYFFKVFKELTGMTPQDYMNRPVKIVE</sequence>
<dbReference type="SMART" id="SM00342">
    <property type="entry name" value="HTH_ARAC"/>
    <property type="match status" value="1"/>
</dbReference>
<dbReference type="InterPro" id="IPR001789">
    <property type="entry name" value="Sig_transdc_resp-reg_receiver"/>
</dbReference>
<dbReference type="PROSITE" id="PS50110">
    <property type="entry name" value="RESPONSE_REGULATORY"/>
    <property type="match status" value="1"/>
</dbReference>
<dbReference type="SUPFAM" id="SSF52172">
    <property type="entry name" value="CheY-like"/>
    <property type="match status" value="1"/>
</dbReference>
<keyword evidence="1" id="KW-0805">Transcription regulation</keyword>
<evidence type="ECO:0000259" key="6">
    <source>
        <dbReference type="PROSITE" id="PS50110"/>
    </source>
</evidence>
<proteinExistence type="predicted"/>
<dbReference type="GO" id="GO:0000160">
    <property type="term" value="P:phosphorelay signal transduction system"/>
    <property type="evidence" value="ECO:0007669"/>
    <property type="project" value="InterPro"/>
</dbReference>
<dbReference type="Gene3D" id="3.40.50.2300">
    <property type="match status" value="1"/>
</dbReference>
<feature type="modified residue" description="4-aspartylphosphate" evidence="4">
    <location>
        <position position="55"/>
    </location>
</feature>
<dbReference type="InterPro" id="IPR018062">
    <property type="entry name" value="HTH_AraC-typ_CS"/>
</dbReference>
<comment type="caution">
    <text evidence="7">The sequence shown here is derived from an EMBL/GenBank/DDBJ whole genome shotgun (WGS) entry which is preliminary data.</text>
</comment>
<name>A0A6N8EWK8_PAEMA</name>
<evidence type="ECO:0000313" key="7">
    <source>
        <dbReference type="EMBL" id="MUG22831.1"/>
    </source>
</evidence>
<dbReference type="CDD" id="cd17536">
    <property type="entry name" value="REC_YesN-like"/>
    <property type="match status" value="1"/>
</dbReference>
<dbReference type="Pfam" id="PF00072">
    <property type="entry name" value="Response_reg"/>
    <property type="match status" value="1"/>
</dbReference>
<feature type="domain" description="Response regulatory" evidence="6">
    <location>
        <begin position="3"/>
        <end position="120"/>
    </location>
</feature>
<evidence type="ECO:0000256" key="4">
    <source>
        <dbReference type="PROSITE-ProRule" id="PRU00169"/>
    </source>
</evidence>
<accession>A0A6N8EWK8</accession>
<dbReference type="PROSITE" id="PS01124">
    <property type="entry name" value="HTH_ARAC_FAMILY_2"/>
    <property type="match status" value="1"/>
</dbReference>
<organism evidence="7 8">
    <name type="scientific">Paenibacillus macerans</name>
    <name type="common">Bacillus macerans</name>
    <dbReference type="NCBI Taxonomy" id="44252"/>
    <lineage>
        <taxon>Bacteria</taxon>
        <taxon>Bacillati</taxon>
        <taxon>Bacillota</taxon>
        <taxon>Bacilli</taxon>
        <taxon>Bacillales</taxon>
        <taxon>Paenibacillaceae</taxon>
        <taxon>Paenibacillus</taxon>
    </lineage>
</organism>